<dbReference type="EMBL" id="QGHD01000028">
    <property type="protein sequence ID" value="PWK93323.1"/>
    <property type="molecule type" value="Genomic_DNA"/>
</dbReference>
<protein>
    <recommendedName>
        <fullName evidence="3">HEPN domain-containing protein</fullName>
    </recommendedName>
</protein>
<gene>
    <name evidence="1" type="ORF">B0H50_1283</name>
</gene>
<evidence type="ECO:0008006" key="3">
    <source>
        <dbReference type="Google" id="ProtNLM"/>
    </source>
</evidence>
<keyword evidence="2" id="KW-1185">Reference proteome</keyword>
<comment type="caution">
    <text evidence="1">The sequence shown here is derived from an EMBL/GenBank/DDBJ whole genome shotgun (WGS) entry which is preliminary data.</text>
</comment>
<reference evidence="1 2" key="1">
    <citation type="submission" date="2018-05" db="EMBL/GenBank/DDBJ databases">
        <title>Animal gut microbial communities from fecal samples from Wisconsin, USA.</title>
        <authorList>
            <person name="Neumann A."/>
        </authorList>
    </citation>
    <scope>NUCLEOTIDE SEQUENCE [LARGE SCALE GENOMIC DNA]</scope>
    <source>
        <strain evidence="1 2">UWS4</strain>
    </source>
</reference>
<accession>A0ABX5LMM8</accession>
<proteinExistence type="predicted"/>
<sequence length="108" mass="12805">MQINYQHKELAAGRWAQMTLANQMLNIGSEISRANRWKNKGNQEQCEKAVFRALELIDLTIEAQRGHHSLKEFTRMRETICDYYLGENEYHSNGARIQKDFDIFYYSK</sequence>
<dbReference type="RefSeq" id="WP_199191906.1">
    <property type="nucleotide sequence ID" value="NZ_JAXEIU010000036.1"/>
</dbReference>
<organism evidence="1 2">
    <name type="scientific">Hallerella porci</name>
    <dbReference type="NCBI Taxonomy" id="1945871"/>
    <lineage>
        <taxon>Bacteria</taxon>
        <taxon>Pseudomonadati</taxon>
        <taxon>Fibrobacterota</taxon>
        <taxon>Fibrobacteria</taxon>
        <taxon>Fibrobacterales</taxon>
        <taxon>Fibrobacteraceae</taxon>
        <taxon>Hallerella</taxon>
    </lineage>
</organism>
<name>A0ABX5LMM8_9BACT</name>
<evidence type="ECO:0000313" key="2">
    <source>
        <dbReference type="Proteomes" id="UP000245523"/>
    </source>
</evidence>
<evidence type="ECO:0000313" key="1">
    <source>
        <dbReference type="EMBL" id="PWK93323.1"/>
    </source>
</evidence>
<dbReference type="Proteomes" id="UP000245523">
    <property type="component" value="Unassembled WGS sequence"/>
</dbReference>